<gene>
    <name evidence="1" type="ORF">FWILDA_LOCUS7234</name>
</gene>
<reference evidence="1" key="1">
    <citation type="submission" date="2022-08" db="EMBL/GenBank/DDBJ databases">
        <authorList>
            <person name="Kallberg Y."/>
            <person name="Tangrot J."/>
            <person name="Rosling A."/>
        </authorList>
    </citation>
    <scope>NUCLEOTIDE SEQUENCE</scope>
    <source>
        <strain evidence="1">Wild A</strain>
    </source>
</reference>
<dbReference type="AlphaFoldDB" id="A0A9W4WNZ8"/>
<dbReference type="Proteomes" id="UP001153678">
    <property type="component" value="Unassembled WGS sequence"/>
</dbReference>
<evidence type="ECO:0000313" key="1">
    <source>
        <dbReference type="EMBL" id="CAI2175718.1"/>
    </source>
</evidence>
<name>A0A9W4WNZ8_9GLOM</name>
<dbReference type="EMBL" id="CAMKVN010001402">
    <property type="protein sequence ID" value="CAI2175718.1"/>
    <property type="molecule type" value="Genomic_DNA"/>
</dbReference>
<accession>A0A9W4WNZ8</accession>
<comment type="caution">
    <text evidence="1">The sequence shown here is derived from an EMBL/GenBank/DDBJ whole genome shotgun (WGS) entry which is preliminary data.</text>
</comment>
<evidence type="ECO:0000313" key="2">
    <source>
        <dbReference type="Proteomes" id="UP001153678"/>
    </source>
</evidence>
<protein>
    <submittedName>
        <fullName evidence="1">17610_t:CDS:1</fullName>
    </submittedName>
</protein>
<organism evidence="1 2">
    <name type="scientific">Funneliformis geosporum</name>
    <dbReference type="NCBI Taxonomy" id="1117311"/>
    <lineage>
        <taxon>Eukaryota</taxon>
        <taxon>Fungi</taxon>
        <taxon>Fungi incertae sedis</taxon>
        <taxon>Mucoromycota</taxon>
        <taxon>Glomeromycotina</taxon>
        <taxon>Glomeromycetes</taxon>
        <taxon>Glomerales</taxon>
        <taxon>Glomeraceae</taxon>
        <taxon>Funneliformis</taxon>
    </lineage>
</organism>
<feature type="non-terminal residue" evidence="1">
    <location>
        <position position="78"/>
    </location>
</feature>
<sequence>MESNSQPNFTINSHIDNDPIAPSVNAIQNHNDIFSHVTSEVMNSENSIMQPMTLSNDDQIFQAIPSCSTNYIQESFNM</sequence>
<proteinExistence type="predicted"/>
<keyword evidence="2" id="KW-1185">Reference proteome</keyword>